<reference evidence="1" key="1">
    <citation type="submission" date="2023-03" db="EMBL/GenBank/DDBJ databases">
        <title>Massive genome expansion in bonnet fungi (Mycena s.s.) driven by repeated elements and novel gene families across ecological guilds.</title>
        <authorList>
            <consortium name="Lawrence Berkeley National Laboratory"/>
            <person name="Harder C.B."/>
            <person name="Miyauchi S."/>
            <person name="Viragh M."/>
            <person name="Kuo A."/>
            <person name="Thoen E."/>
            <person name="Andreopoulos B."/>
            <person name="Lu D."/>
            <person name="Skrede I."/>
            <person name="Drula E."/>
            <person name="Henrissat B."/>
            <person name="Morin E."/>
            <person name="Kohler A."/>
            <person name="Barry K."/>
            <person name="LaButti K."/>
            <person name="Morin E."/>
            <person name="Salamov A."/>
            <person name="Lipzen A."/>
            <person name="Mereny Z."/>
            <person name="Hegedus B."/>
            <person name="Baldrian P."/>
            <person name="Stursova M."/>
            <person name="Weitz H."/>
            <person name="Taylor A."/>
            <person name="Grigoriev I.V."/>
            <person name="Nagy L.G."/>
            <person name="Martin F."/>
            <person name="Kauserud H."/>
        </authorList>
    </citation>
    <scope>NUCLEOTIDE SEQUENCE</scope>
    <source>
        <strain evidence="1">CBHHK200</strain>
    </source>
</reference>
<comment type="caution">
    <text evidence="1">The sequence shown here is derived from an EMBL/GenBank/DDBJ whole genome shotgun (WGS) entry which is preliminary data.</text>
</comment>
<dbReference type="Proteomes" id="UP001218188">
    <property type="component" value="Unassembled WGS sequence"/>
</dbReference>
<organism evidence="1 2">
    <name type="scientific">Mycena alexandri</name>
    <dbReference type="NCBI Taxonomy" id="1745969"/>
    <lineage>
        <taxon>Eukaryota</taxon>
        <taxon>Fungi</taxon>
        <taxon>Dikarya</taxon>
        <taxon>Basidiomycota</taxon>
        <taxon>Agaricomycotina</taxon>
        <taxon>Agaricomycetes</taxon>
        <taxon>Agaricomycetidae</taxon>
        <taxon>Agaricales</taxon>
        <taxon>Marasmiineae</taxon>
        <taxon>Mycenaceae</taxon>
        <taxon>Mycena</taxon>
    </lineage>
</organism>
<accession>A0AAD6TEC5</accession>
<name>A0AAD6TEC5_9AGAR</name>
<dbReference type="EMBL" id="JARJCM010000007">
    <property type="protein sequence ID" value="KAJ7044428.1"/>
    <property type="molecule type" value="Genomic_DNA"/>
</dbReference>
<protein>
    <submittedName>
        <fullName evidence="1">Uncharacterized protein</fullName>
    </submittedName>
</protein>
<proteinExistence type="predicted"/>
<evidence type="ECO:0000313" key="2">
    <source>
        <dbReference type="Proteomes" id="UP001218188"/>
    </source>
</evidence>
<keyword evidence="2" id="KW-1185">Reference proteome</keyword>
<sequence length="105" mass="11485">MVGALLSATGEMAPDCHRVYPRREVEWASPTLATLNVWRGTLQMACARANGLFGYRSKPKPGRSACKPVCRRGKPVCSLSRETGLCVFLVPIGLVSQFEGIDYVQ</sequence>
<evidence type="ECO:0000313" key="1">
    <source>
        <dbReference type="EMBL" id="KAJ7044428.1"/>
    </source>
</evidence>
<dbReference type="AlphaFoldDB" id="A0AAD6TEC5"/>
<gene>
    <name evidence="1" type="ORF">C8F04DRAFT_1174858</name>
</gene>